<feature type="domain" description="HTH arsR-type" evidence="1">
    <location>
        <begin position="1"/>
        <end position="94"/>
    </location>
</feature>
<dbReference type="PROSITE" id="PS50987">
    <property type="entry name" value="HTH_ARSR_2"/>
    <property type="match status" value="1"/>
</dbReference>
<dbReference type="Gene3D" id="1.10.10.10">
    <property type="entry name" value="Winged helix-like DNA-binding domain superfamily/Winged helix DNA-binding domain"/>
    <property type="match status" value="1"/>
</dbReference>
<dbReference type="GO" id="GO:0097063">
    <property type="term" value="F:cadmium ion sensor activity"/>
    <property type="evidence" value="ECO:0007669"/>
    <property type="project" value="TreeGrafter"/>
</dbReference>
<dbReference type="InterPro" id="IPR036390">
    <property type="entry name" value="WH_DNA-bd_sf"/>
</dbReference>
<reference evidence="2 3" key="1">
    <citation type="submission" date="2020-08" db="EMBL/GenBank/DDBJ databases">
        <title>Genomic Encyclopedia of Type Strains, Phase IV (KMG-IV): sequencing the most valuable type-strain genomes for metagenomic binning, comparative biology and taxonomic classification.</title>
        <authorList>
            <person name="Goeker M."/>
        </authorList>
    </citation>
    <scope>NUCLEOTIDE SEQUENCE [LARGE SCALE GENOMIC DNA]</scope>
    <source>
        <strain evidence="2 3">DSM 102134</strain>
    </source>
</reference>
<dbReference type="CDD" id="cd00090">
    <property type="entry name" value="HTH_ARSR"/>
    <property type="match status" value="1"/>
</dbReference>
<dbReference type="EMBL" id="JACHEJ010000008">
    <property type="protein sequence ID" value="MBB6181212.1"/>
    <property type="molecule type" value="Genomic_DNA"/>
</dbReference>
<dbReference type="NCBIfam" id="NF033788">
    <property type="entry name" value="HTH_metalloreg"/>
    <property type="match status" value="1"/>
</dbReference>
<dbReference type="PANTHER" id="PTHR39168:SF1">
    <property type="entry name" value="TRANSCRIPTIONAL REGULATORY PROTEIN"/>
    <property type="match status" value="1"/>
</dbReference>
<dbReference type="GO" id="GO:0003700">
    <property type="term" value="F:DNA-binding transcription factor activity"/>
    <property type="evidence" value="ECO:0007669"/>
    <property type="project" value="InterPro"/>
</dbReference>
<dbReference type="InterPro" id="IPR052543">
    <property type="entry name" value="HTH_Metal-responsive_Reg"/>
</dbReference>
<proteinExistence type="predicted"/>
<dbReference type="SUPFAM" id="SSF46785">
    <property type="entry name" value="Winged helix' DNA-binding domain"/>
    <property type="match status" value="1"/>
</dbReference>
<evidence type="ECO:0000313" key="3">
    <source>
        <dbReference type="Proteomes" id="UP000535501"/>
    </source>
</evidence>
<dbReference type="RefSeq" id="WP_077548085.1">
    <property type="nucleotide sequence ID" value="NZ_JACHEJ010000008.1"/>
</dbReference>
<dbReference type="GO" id="GO:0010288">
    <property type="term" value="P:response to lead ion"/>
    <property type="evidence" value="ECO:0007669"/>
    <property type="project" value="TreeGrafter"/>
</dbReference>
<organism evidence="2 3">
    <name type="scientific">Pseudorhizobium flavum</name>
    <dbReference type="NCBI Taxonomy" id="1335061"/>
    <lineage>
        <taxon>Bacteria</taxon>
        <taxon>Pseudomonadati</taxon>
        <taxon>Pseudomonadota</taxon>
        <taxon>Alphaproteobacteria</taxon>
        <taxon>Hyphomicrobiales</taxon>
        <taxon>Rhizobiaceae</taxon>
        <taxon>Rhizobium/Agrobacterium group</taxon>
        <taxon>Pseudorhizobium</taxon>
    </lineage>
</organism>
<dbReference type="InterPro" id="IPR001845">
    <property type="entry name" value="HTH_ArsR_DNA-bd_dom"/>
</dbReference>
<evidence type="ECO:0000313" key="2">
    <source>
        <dbReference type="EMBL" id="MBB6181212.1"/>
    </source>
</evidence>
<dbReference type="InterPro" id="IPR011991">
    <property type="entry name" value="ArsR-like_HTH"/>
</dbReference>
<keyword evidence="2" id="KW-0238">DNA-binding</keyword>
<evidence type="ECO:0000259" key="1">
    <source>
        <dbReference type="PROSITE" id="PS50987"/>
    </source>
</evidence>
<comment type="caution">
    <text evidence="2">The sequence shown here is derived from an EMBL/GenBank/DDBJ whole genome shotgun (WGS) entry which is preliminary data.</text>
</comment>
<dbReference type="AlphaFoldDB" id="A0A7W9YZD3"/>
<accession>A0A7W9YZD3</accession>
<dbReference type="GO" id="GO:0046686">
    <property type="term" value="P:response to cadmium ion"/>
    <property type="evidence" value="ECO:0007669"/>
    <property type="project" value="TreeGrafter"/>
</dbReference>
<sequence length="227" mass="24545">MKEGPDIARIGTLIGDPARANMLTALMGGQALTATELAQAAGVTLQTASSHLSKLEEGGLVHQRKQGRHRYFALADAATGTLLEAIMGFAASRGHLRHRPGPKDPALRKARVCYDHLAGDYGVRMLDSLIRSGAIADTGGELIVTETGREDLHRIGVDLKALTASRRPLCKSCLDWSERRSHLAGTLGKALLSRFLSEGWAKRGDNSRAIHFTQTGERQFLALFPLE</sequence>
<dbReference type="Pfam" id="PF12840">
    <property type="entry name" value="HTH_20"/>
    <property type="match status" value="1"/>
</dbReference>
<dbReference type="PRINTS" id="PR00778">
    <property type="entry name" value="HTHARSR"/>
</dbReference>
<dbReference type="PANTHER" id="PTHR39168">
    <property type="entry name" value="TRANSCRIPTIONAL REGULATOR-RELATED"/>
    <property type="match status" value="1"/>
</dbReference>
<protein>
    <submittedName>
        <fullName evidence="2">DNA-binding transcriptional ArsR family regulator</fullName>
    </submittedName>
</protein>
<name>A0A7W9YZD3_9HYPH</name>
<dbReference type="GO" id="GO:0003677">
    <property type="term" value="F:DNA binding"/>
    <property type="evidence" value="ECO:0007669"/>
    <property type="project" value="UniProtKB-KW"/>
</dbReference>
<dbReference type="GO" id="GO:0032791">
    <property type="term" value="F:lead ion binding"/>
    <property type="evidence" value="ECO:0007669"/>
    <property type="project" value="TreeGrafter"/>
</dbReference>
<dbReference type="SMART" id="SM00418">
    <property type="entry name" value="HTH_ARSR"/>
    <property type="match status" value="1"/>
</dbReference>
<dbReference type="Proteomes" id="UP000535501">
    <property type="component" value="Unassembled WGS sequence"/>
</dbReference>
<gene>
    <name evidence="2" type="ORF">HNQ75_003197</name>
</gene>
<keyword evidence="3" id="KW-1185">Reference proteome</keyword>
<dbReference type="InterPro" id="IPR036388">
    <property type="entry name" value="WH-like_DNA-bd_sf"/>
</dbReference>